<dbReference type="InterPro" id="IPR001322">
    <property type="entry name" value="Lamin_tail_dom"/>
</dbReference>
<feature type="domain" description="LTD" evidence="8">
    <location>
        <begin position="241"/>
        <end position="401"/>
    </location>
</feature>
<dbReference type="PIRSF" id="PIRSF036444">
    <property type="entry name" value="Pesterase_YvnB"/>
    <property type="match status" value="1"/>
</dbReference>
<keyword evidence="1" id="KW-0134">Cell wall</keyword>
<dbReference type="InterPro" id="IPR019931">
    <property type="entry name" value="LPXTG_anchor"/>
</dbReference>
<feature type="transmembrane region" description="Helical" evidence="6">
    <location>
        <begin position="1457"/>
        <end position="1474"/>
    </location>
</feature>
<evidence type="ECO:0000259" key="8">
    <source>
        <dbReference type="PROSITE" id="PS51841"/>
    </source>
</evidence>
<evidence type="ECO:0000256" key="5">
    <source>
        <dbReference type="SAM" id="MobiDB-lite"/>
    </source>
</evidence>
<protein>
    <submittedName>
        <fullName evidence="9">Lamin tail domain-containing protein</fullName>
    </submittedName>
</protein>
<proteinExistence type="predicted"/>
<dbReference type="PROSITE" id="PS51841">
    <property type="entry name" value="LTD"/>
    <property type="match status" value="2"/>
</dbReference>
<dbReference type="PROSITE" id="PS50847">
    <property type="entry name" value="GRAM_POS_ANCHORING"/>
    <property type="match status" value="1"/>
</dbReference>
<evidence type="ECO:0000256" key="4">
    <source>
        <dbReference type="ARBA" id="ARBA00023088"/>
    </source>
</evidence>
<keyword evidence="3" id="KW-0732">Signal</keyword>
<dbReference type="InterPro" id="IPR029052">
    <property type="entry name" value="Metallo-depent_PP-like"/>
</dbReference>
<dbReference type="PANTHER" id="PTHR43143">
    <property type="entry name" value="METALLOPHOSPHOESTERASE, CALCINEURIN SUPERFAMILY"/>
    <property type="match status" value="1"/>
</dbReference>
<dbReference type="Gene3D" id="3.60.21.10">
    <property type="match status" value="1"/>
</dbReference>
<sequence length="1481" mass="157599">MTLAAAPLPTSTRPWRVLLHLVLGAALLAATLVAGLAAPAQAAKPPPLFVSEIVANPTGVDEYEYVEVTNPGTTPVPLDGFTFSYIYVDSTDTARDVRLTVDGTTTVAPGESVVLWLSYTATGIDSFARTVDQFRAANGTAPTTQVLRLTGQPGMANGGDRGIRISDATGIVTWSYYPAGSQAIDLGTDFSVPADRGQSAPVLAVQTPMTPGTVKPEALVPVVPVDPEPEVPDDIGALDPDPSLVAAPLQITELVPDTANVGGSDGYEFVEVFNATDRDVDFSDYALTYLYPQDTTTNTNEAAWPAVPSDVVIPSGKTLTFWIKNGANDALTDADFNAHHDSDLTLGEDLVEIFSAGMANGTPRGIAIRTNTGFEVNRAYYNMAGADDVDADVAIVYGGTPDQTLQTIVARREPSPGRVQVDQVADGLVVVPDDTTAPVVDDRTADAIDPLTGFVLDLQVTDDVQVRTVTVEVSNDVDTEPRRVNLVHGASDTAAYGTVVHPADVAGKRWFEYVVEASDGTSVTRTETRRVLVDGASTDPVRLNVADGDFVGGTTTISAAGESYPPSIELAIDGTPVATRASLEQTPYFVFEVSQTDFYFRNGVRIGDEILHVFDEGTYERTETIAVPVPLTFITQGEPLSVDVWAGTKAGPWIDLDENNDDFVMSGMRLVLPDGRTLRPAGYDDPTRLIQMGDSAGKNDFYASVFDLGDDAFTAVAHDWDTTTVADGPHQVVATEGEDRAEAQVLVDNTAPAVTPSVEDGRVYQGEIVLDAVIDDGAGSGVVDTVTSLDGEPVVLPFATSSVVLAPGDHVFTVIATDAVGNATERSVTFTVPDEQPGADGVAPADGAEVEAGDVVLQARVEDPTNDPLSVSFRRGEHYALGEEQIVAASGTTHDARALQRDGAPADPVLAQPFAAEPVPTQVGLAPVTGTDALPYYTFDVAVPADAGADATARLTWNGTADRDSQVILYVLAADGSRWIELTRHRTSTDGEAFTLLGTAVVGETARDGVITALVQHSEGFSGADLSDRSTAVTPANPLDTPRSDYDFTIAWESDTQYYNEQFTQHQTAIHDYVLGQRENQNIQYLIHTGDIIDDWDQPYQWANADAEYARLDDADLPYGVLAGNHDVGSQLSDYSEFEKFFGEARYADNPWYGGSYQDNRGHYDLISAGGIDFVMLYMGWDPQADSIAWMNEVLAQYPERVAVINLHEFMLTTGGLGPVPQQIQDEVVATNPNVRMVLSGHYHDAFTRIDAFDDDGDGVPDRDVYSMLFDYQGLPEGGQGFLRLLQFDNEGESMRVRTYSPSLDVYNSDDPSLLDPGADPYVYQDFEIGYDALRITPSDKTLATTGFTAEILTTDEIGALQDVPSGSVAAVKWPLSELGDYGWYVHTEDPYGATHDTPVYAFTLVPAAAGPGDGGSGPGAGGDGAGTGPGGAAGDGSTRPAGADRDLPDTGLSIDPLLLLVAAGLVGLGAWLLRRRRAVS</sequence>
<dbReference type="Proteomes" id="UP001501057">
    <property type="component" value="Unassembled WGS sequence"/>
</dbReference>
<dbReference type="NCBIfam" id="TIGR01167">
    <property type="entry name" value="LPXTG_anchor"/>
    <property type="match status" value="1"/>
</dbReference>
<dbReference type="Pfam" id="PF00932">
    <property type="entry name" value="LTD"/>
    <property type="match status" value="2"/>
</dbReference>
<evidence type="ECO:0000313" key="10">
    <source>
        <dbReference type="Proteomes" id="UP001501057"/>
    </source>
</evidence>
<dbReference type="SUPFAM" id="SSF56300">
    <property type="entry name" value="Metallo-dependent phosphatases"/>
    <property type="match status" value="1"/>
</dbReference>
<dbReference type="InterPro" id="IPR051918">
    <property type="entry name" value="STPP_CPPED1"/>
</dbReference>
<feature type="compositionally biased region" description="Gly residues" evidence="5">
    <location>
        <begin position="1413"/>
        <end position="1435"/>
    </location>
</feature>
<dbReference type="EMBL" id="BAAAME010000004">
    <property type="protein sequence ID" value="GAA1743823.1"/>
    <property type="molecule type" value="Genomic_DNA"/>
</dbReference>
<evidence type="ECO:0000313" key="9">
    <source>
        <dbReference type="EMBL" id="GAA1743823.1"/>
    </source>
</evidence>
<evidence type="ECO:0000256" key="3">
    <source>
        <dbReference type="ARBA" id="ARBA00022729"/>
    </source>
</evidence>
<feature type="region of interest" description="Disordered" evidence="5">
    <location>
        <begin position="1413"/>
        <end position="1448"/>
    </location>
</feature>
<keyword evidence="6" id="KW-0812">Transmembrane</keyword>
<dbReference type="InterPro" id="IPR004843">
    <property type="entry name" value="Calcineurin-like_PHP"/>
</dbReference>
<keyword evidence="6" id="KW-0472">Membrane</keyword>
<reference evidence="10" key="1">
    <citation type="journal article" date="2019" name="Int. J. Syst. Evol. Microbiol.">
        <title>The Global Catalogue of Microorganisms (GCM) 10K type strain sequencing project: providing services to taxonomists for standard genome sequencing and annotation.</title>
        <authorList>
            <consortium name="The Broad Institute Genomics Platform"/>
            <consortium name="The Broad Institute Genome Sequencing Center for Infectious Disease"/>
            <person name="Wu L."/>
            <person name="Ma J."/>
        </authorList>
    </citation>
    <scope>NUCLEOTIDE SEQUENCE [LARGE SCALE GENOMIC DNA]</scope>
    <source>
        <strain evidence="10">JCM 13518</strain>
    </source>
</reference>
<evidence type="ECO:0000256" key="2">
    <source>
        <dbReference type="ARBA" id="ARBA00022525"/>
    </source>
</evidence>
<gene>
    <name evidence="9" type="ORF">GCM10009710_24790</name>
</gene>
<name>A0ABP4W2K0_9ACTN</name>
<feature type="domain" description="LTD" evidence="8">
    <location>
        <begin position="36"/>
        <end position="194"/>
    </location>
</feature>
<organism evidence="9 10">
    <name type="scientific">Aeromicrobium alkaliterrae</name>
    <dbReference type="NCBI Taxonomy" id="302168"/>
    <lineage>
        <taxon>Bacteria</taxon>
        <taxon>Bacillati</taxon>
        <taxon>Actinomycetota</taxon>
        <taxon>Actinomycetes</taxon>
        <taxon>Propionibacteriales</taxon>
        <taxon>Nocardioidaceae</taxon>
        <taxon>Aeromicrobium</taxon>
    </lineage>
</organism>
<dbReference type="InterPro" id="IPR011401">
    <property type="entry name" value="Pesterase_YvnB"/>
</dbReference>
<dbReference type="SUPFAM" id="SSF74853">
    <property type="entry name" value="Lamin A/C globular tail domain"/>
    <property type="match status" value="1"/>
</dbReference>
<feature type="domain" description="Gram-positive cocci surface proteins LPxTG" evidence="7">
    <location>
        <begin position="1448"/>
        <end position="1481"/>
    </location>
</feature>
<keyword evidence="10" id="KW-1185">Reference proteome</keyword>
<accession>A0ABP4W2K0</accession>
<dbReference type="Pfam" id="PF00149">
    <property type="entry name" value="Metallophos"/>
    <property type="match status" value="1"/>
</dbReference>
<dbReference type="PANTHER" id="PTHR43143:SF5">
    <property type="entry name" value="SECRETED PROTEIN"/>
    <property type="match status" value="1"/>
</dbReference>
<dbReference type="RefSeq" id="WP_344202053.1">
    <property type="nucleotide sequence ID" value="NZ_BAAAME010000004.1"/>
</dbReference>
<evidence type="ECO:0000256" key="6">
    <source>
        <dbReference type="SAM" id="Phobius"/>
    </source>
</evidence>
<evidence type="ECO:0000256" key="1">
    <source>
        <dbReference type="ARBA" id="ARBA00022512"/>
    </source>
</evidence>
<evidence type="ECO:0000259" key="7">
    <source>
        <dbReference type="PROSITE" id="PS50847"/>
    </source>
</evidence>
<comment type="caution">
    <text evidence="9">The sequence shown here is derived from an EMBL/GenBank/DDBJ whole genome shotgun (WGS) entry which is preliminary data.</text>
</comment>
<dbReference type="InterPro" id="IPR036415">
    <property type="entry name" value="Lamin_tail_dom_sf"/>
</dbReference>
<keyword evidence="4" id="KW-0572">Peptidoglycan-anchor</keyword>
<keyword evidence="6" id="KW-1133">Transmembrane helix</keyword>
<keyword evidence="2" id="KW-0964">Secreted</keyword>